<dbReference type="RefSeq" id="XP_009027633.1">
    <property type="nucleotide sequence ID" value="XM_009029385.1"/>
</dbReference>
<evidence type="ECO:0000313" key="4">
    <source>
        <dbReference type="EMBL" id="ESN94584.1"/>
    </source>
</evidence>
<keyword evidence="1 2" id="KW-0539">Nucleus</keyword>
<reference evidence="5" key="3">
    <citation type="submission" date="2015-06" db="UniProtKB">
        <authorList>
            <consortium name="EnsemblMetazoa"/>
        </authorList>
    </citation>
    <scope>IDENTIFICATION</scope>
</reference>
<dbReference type="GO" id="GO:0005634">
    <property type="term" value="C:nucleus"/>
    <property type="evidence" value="ECO:0007669"/>
    <property type="project" value="UniProtKB-SubCell"/>
</dbReference>
<gene>
    <name evidence="5" type="primary">20196842</name>
    <name evidence="4" type="ORF">HELRODRAFT_146759</name>
</gene>
<dbReference type="eggNOG" id="KOG3149">
    <property type="taxonomic scope" value="Eukaryota"/>
</dbReference>
<dbReference type="CTD" id="20196842"/>
<dbReference type="PANTHER" id="PTHR47827:SF3">
    <property type="entry name" value="AF-9 ANC1 HOMOLOGY DOMAIN-CONTAINING PROTEIN"/>
    <property type="match status" value="1"/>
</dbReference>
<organism evidence="5 6">
    <name type="scientific">Helobdella robusta</name>
    <name type="common">Californian leech</name>
    <dbReference type="NCBI Taxonomy" id="6412"/>
    <lineage>
        <taxon>Eukaryota</taxon>
        <taxon>Metazoa</taxon>
        <taxon>Spiralia</taxon>
        <taxon>Lophotrochozoa</taxon>
        <taxon>Annelida</taxon>
        <taxon>Clitellata</taxon>
        <taxon>Hirudinea</taxon>
        <taxon>Rhynchobdellida</taxon>
        <taxon>Glossiphoniidae</taxon>
        <taxon>Helobdella</taxon>
    </lineage>
</organism>
<sequence length="77" mass="8975">ISVCYKEPYKVVESGNIGFTLPIDIHLKNEGHPKVVRFVYTMFWGVTEWVEYERCEGITFENPSLNFYEKLLQAATV</sequence>
<dbReference type="STRING" id="6412.T1EJU2"/>
<dbReference type="InterPro" id="IPR052790">
    <property type="entry name" value="YEATS_domain"/>
</dbReference>
<evidence type="ECO:0000259" key="3">
    <source>
        <dbReference type="PROSITE" id="PS51037"/>
    </source>
</evidence>
<keyword evidence="6" id="KW-1185">Reference proteome</keyword>
<dbReference type="OrthoDB" id="10053467at2759"/>
<dbReference type="GeneID" id="20196842"/>
<dbReference type="EMBL" id="KB097571">
    <property type="protein sequence ID" value="ESN94584.1"/>
    <property type="molecule type" value="Genomic_DNA"/>
</dbReference>
<reference evidence="4 6" key="2">
    <citation type="journal article" date="2013" name="Nature">
        <title>Insights into bilaterian evolution from three spiralian genomes.</title>
        <authorList>
            <person name="Simakov O."/>
            <person name="Marletaz F."/>
            <person name="Cho S.J."/>
            <person name="Edsinger-Gonzales E."/>
            <person name="Havlak P."/>
            <person name="Hellsten U."/>
            <person name="Kuo D.H."/>
            <person name="Larsson T."/>
            <person name="Lv J."/>
            <person name="Arendt D."/>
            <person name="Savage R."/>
            <person name="Osoegawa K."/>
            <person name="de Jong P."/>
            <person name="Grimwood J."/>
            <person name="Chapman J.A."/>
            <person name="Shapiro H."/>
            <person name="Aerts A."/>
            <person name="Otillar R.P."/>
            <person name="Terry A.Y."/>
            <person name="Boore J.L."/>
            <person name="Grigoriev I.V."/>
            <person name="Lindberg D.R."/>
            <person name="Seaver E.C."/>
            <person name="Weisblat D.A."/>
            <person name="Putnam N.H."/>
            <person name="Rokhsar D.S."/>
        </authorList>
    </citation>
    <scope>NUCLEOTIDE SEQUENCE</scope>
</reference>
<dbReference type="InterPro" id="IPR055129">
    <property type="entry name" value="YEATS_dom"/>
</dbReference>
<reference evidence="6" key="1">
    <citation type="submission" date="2012-12" db="EMBL/GenBank/DDBJ databases">
        <authorList>
            <person name="Hellsten U."/>
            <person name="Grimwood J."/>
            <person name="Chapman J.A."/>
            <person name="Shapiro H."/>
            <person name="Aerts A."/>
            <person name="Otillar R.P."/>
            <person name="Terry A.Y."/>
            <person name="Boore J.L."/>
            <person name="Simakov O."/>
            <person name="Marletaz F."/>
            <person name="Cho S.-J."/>
            <person name="Edsinger-Gonzales E."/>
            <person name="Havlak P."/>
            <person name="Kuo D.-H."/>
            <person name="Larsson T."/>
            <person name="Lv J."/>
            <person name="Arendt D."/>
            <person name="Savage R."/>
            <person name="Osoegawa K."/>
            <person name="de Jong P."/>
            <person name="Lindberg D.R."/>
            <person name="Seaver E.C."/>
            <person name="Weisblat D.A."/>
            <person name="Putnam N.H."/>
            <person name="Grigoriev I.V."/>
            <person name="Rokhsar D.S."/>
        </authorList>
    </citation>
    <scope>NUCLEOTIDE SEQUENCE</scope>
</reference>
<evidence type="ECO:0000313" key="6">
    <source>
        <dbReference type="Proteomes" id="UP000015101"/>
    </source>
</evidence>
<dbReference type="HOGENOM" id="CLU_2645044_0_0_1"/>
<dbReference type="InterPro" id="IPR038704">
    <property type="entry name" value="YEAST_sf"/>
</dbReference>
<name>T1EJU2_HELRO</name>
<dbReference type="PANTHER" id="PTHR47827">
    <property type="entry name" value="AHD DOMAIN-CONTAINING PROTEIN"/>
    <property type="match status" value="1"/>
</dbReference>
<proteinExistence type="predicted"/>
<dbReference type="Proteomes" id="UP000015101">
    <property type="component" value="Unassembled WGS sequence"/>
</dbReference>
<dbReference type="InParanoid" id="T1EJU2"/>
<evidence type="ECO:0000256" key="2">
    <source>
        <dbReference type="PROSITE-ProRule" id="PRU00376"/>
    </source>
</evidence>
<evidence type="ECO:0000256" key="1">
    <source>
        <dbReference type="ARBA" id="ARBA00023242"/>
    </source>
</evidence>
<dbReference type="Gene3D" id="2.60.40.1970">
    <property type="entry name" value="YEATS domain"/>
    <property type="match status" value="1"/>
</dbReference>
<protein>
    <recommendedName>
        <fullName evidence="3">YEATS domain-containing protein</fullName>
    </recommendedName>
</protein>
<comment type="subcellular location">
    <subcellularLocation>
        <location evidence="2">Nucleus</location>
    </subcellularLocation>
</comment>
<feature type="domain" description="YEATS" evidence="3">
    <location>
        <begin position="1"/>
        <end position="74"/>
    </location>
</feature>
<dbReference type="PROSITE" id="PS51037">
    <property type="entry name" value="YEATS"/>
    <property type="match status" value="1"/>
</dbReference>
<dbReference type="EMBL" id="AMQM01001667">
    <property type="status" value="NOT_ANNOTATED_CDS"/>
    <property type="molecule type" value="Genomic_DNA"/>
</dbReference>
<dbReference type="AlphaFoldDB" id="T1EJU2"/>
<dbReference type="KEGG" id="hro:HELRODRAFT_146759"/>
<accession>T1EJU2</accession>
<evidence type="ECO:0000313" key="5">
    <source>
        <dbReference type="EnsemblMetazoa" id="HelroP146759"/>
    </source>
</evidence>
<dbReference type="EnsemblMetazoa" id="HelroT146759">
    <property type="protein sequence ID" value="HelroP146759"/>
    <property type="gene ID" value="HelroG146759"/>
</dbReference>